<evidence type="ECO:0000256" key="1">
    <source>
        <dbReference type="ARBA" id="ARBA00007689"/>
    </source>
</evidence>
<proteinExistence type="inferred from homology"/>
<evidence type="ECO:0000256" key="2">
    <source>
        <dbReference type="SAM" id="MobiDB-lite"/>
    </source>
</evidence>
<feature type="compositionally biased region" description="Basic and acidic residues" evidence="2">
    <location>
        <begin position="124"/>
        <end position="140"/>
    </location>
</feature>
<comment type="similarity">
    <text evidence="1">Belongs to the YciI family.</text>
</comment>
<organism evidence="4 5">
    <name type="scientific">Archangium gephyra</name>
    <dbReference type="NCBI Taxonomy" id="48"/>
    <lineage>
        <taxon>Bacteria</taxon>
        <taxon>Pseudomonadati</taxon>
        <taxon>Myxococcota</taxon>
        <taxon>Myxococcia</taxon>
        <taxon>Myxococcales</taxon>
        <taxon>Cystobacterineae</taxon>
        <taxon>Archangiaceae</taxon>
        <taxon>Archangium</taxon>
    </lineage>
</organism>
<gene>
    <name evidence="4" type="ORF">DI536_35920</name>
</gene>
<name>A0A2W5SKM2_9BACT</name>
<dbReference type="Pfam" id="PF03795">
    <property type="entry name" value="YCII"/>
    <property type="match status" value="1"/>
</dbReference>
<dbReference type="Gene3D" id="3.30.70.1060">
    <property type="entry name" value="Dimeric alpha+beta barrel"/>
    <property type="match status" value="1"/>
</dbReference>
<sequence length="140" mass="15973">MRVLAIVKASKESEESVAPSTEEMLEMGRFNDEMIKSGIMLAGEGLLPSKKGVRVMYEGKKRAVMDGPFAETKELVAGFWILQVKSMEEAVEWLKRAPFHEGNVELRPIAEMEDFGEAMTPEVRAQEERQRRELESQKRK</sequence>
<dbReference type="AlphaFoldDB" id="A0A2W5SKM2"/>
<feature type="domain" description="YCII-related" evidence="3">
    <location>
        <begin position="1"/>
        <end position="112"/>
    </location>
</feature>
<evidence type="ECO:0000259" key="3">
    <source>
        <dbReference type="Pfam" id="PF03795"/>
    </source>
</evidence>
<reference evidence="4 5" key="1">
    <citation type="submission" date="2017-08" db="EMBL/GenBank/DDBJ databases">
        <title>Infants hospitalized years apart are colonized by the same room-sourced microbial strains.</title>
        <authorList>
            <person name="Brooks B."/>
            <person name="Olm M.R."/>
            <person name="Firek B.A."/>
            <person name="Baker R."/>
            <person name="Thomas B.C."/>
            <person name="Morowitz M.J."/>
            <person name="Banfield J.F."/>
        </authorList>
    </citation>
    <scope>NUCLEOTIDE SEQUENCE [LARGE SCALE GENOMIC DNA]</scope>
    <source>
        <strain evidence="4">S2_003_000_R2_14</strain>
    </source>
</reference>
<dbReference type="PANTHER" id="PTHR35174:SF4">
    <property type="entry name" value="BLL7163 PROTEIN"/>
    <property type="match status" value="1"/>
</dbReference>
<dbReference type="EMBL" id="QFQP01000086">
    <property type="protein sequence ID" value="PZR03492.1"/>
    <property type="molecule type" value="Genomic_DNA"/>
</dbReference>
<comment type="caution">
    <text evidence="4">The sequence shown here is derived from an EMBL/GenBank/DDBJ whole genome shotgun (WGS) entry which is preliminary data.</text>
</comment>
<dbReference type="SUPFAM" id="SSF54909">
    <property type="entry name" value="Dimeric alpha+beta barrel"/>
    <property type="match status" value="1"/>
</dbReference>
<dbReference type="InterPro" id="IPR005545">
    <property type="entry name" value="YCII"/>
</dbReference>
<accession>A0A2W5SKM2</accession>
<evidence type="ECO:0000313" key="5">
    <source>
        <dbReference type="Proteomes" id="UP000249061"/>
    </source>
</evidence>
<dbReference type="Proteomes" id="UP000249061">
    <property type="component" value="Unassembled WGS sequence"/>
</dbReference>
<dbReference type="PANTHER" id="PTHR35174">
    <property type="entry name" value="BLL7171 PROTEIN-RELATED"/>
    <property type="match status" value="1"/>
</dbReference>
<dbReference type="InterPro" id="IPR011008">
    <property type="entry name" value="Dimeric_a/b-barrel"/>
</dbReference>
<evidence type="ECO:0000313" key="4">
    <source>
        <dbReference type="EMBL" id="PZR03492.1"/>
    </source>
</evidence>
<protein>
    <submittedName>
        <fullName evidence="4">Dehydrogenase</fullName>
    </submittedName>
</protein>
<feature type="region of interest" description="Disordered" evidence="2">
    <location>
        <begin position="118"/>
        <end position="140"/>
    </location>
</feature>